<proteinExistence type="predicted"/>
<accession>A0AAE0B902</accession>
<comment type="caution">
    <text evidence="1">The sequence shown here is derived from an EMBL/GenBank/DDBJ whole genome shotgun (WGS) entry which is preliminary data.</text>
</comment>
<name>A0AAE0B902_9ROSI</name>
<dbReference type="EMBL" id="JANJYJ010000001">
    <property type="protein sequence ID" value="KAK3231555.1"/>
    <property type="molecule type" value="Genomic_DNA"/>
</dbReference>
<sequence length="72" mass="8221">MITEYSLIWVGRESEHRPEKLARLARLLRLAEQFGQLPVPVQKFARLAPVPDLVPVCVQDTKEQSLKQLIGI</sequence>
<gene>
    <name evidence="1" type="ORF">Dsin_003436</name>
</gene>
<protein>
    <submittedName>
        <fullName evidence="1">Uncharacterized protein</fullName>
    </submittedName>
</protein>
<keyword evidence="2" id="KW-1185">Reference proteome</keyword>
<dbReference type="AlphaFoldDB" id="A0AAE0B902"/>
<evidence type="ECO:0000313" key="2">
    <source>
        <dbReference type="Proteomes" id="UP001281410"/>
    </source>
</evidence>
<organism evidence="1 2">
    <name type="scientific">Dipteronia sinensis</name>
    <dbReference type="NCBI Taxonomy" id="43782"/>
    <lineage>
        <taxon>Eukaryota</taxon>
        <taxon>Viridiplantae</taxon>
        <taxon>Streptophyta</taxon>
        <taxon>Embryophyta</taxon>
        <taxon>Tracheophyta</taxon>
        <taxon>Spermatophyta</taxon>
        <taxon>Magnoliopsida</taxon>
        <taxon>eudicotyledons</taxon>
        <taxon>Gunneridae</taxon>
        <taxon>Pentapetalae</taxon>
        <taxon>rosids</taxon>
        <taxon>malvids</taxon>
        <taxon>Sapindales</taxon>
        <taxon>Sapindaceae</taxon>
        <taxon>Hippocastanoideae</taxon>
        <taxon>Acereae</taxon>
        <taxon>Dipteronia</taxon>
    </lineage>
</organism>
<dbReference type="Proteomes" id="UP001281410">
    <property type="component" value="Unassembled WGS sequence"/>
</dbReference>
<evidence type="ECO:0000313" key="1">
    <source>
        <dbReference type="EMBL" id="KAK3231555.1"/>
    </source>
</evidence>
<reference evidence="1" key="1">
    <citation type="journal article" date="2023" name="Plant J.">
        <title>Genome sequences and population genomics provide insights into the demographic history, inbreeding, and mutation load of two 'living fossil' tree species of Dipteronia.</title>
        <authorList>
            <person name="Feng Y."/>
            <person name="Comes H.P."/>
            <person name="Chen J."/>
            <person name="Zhu S."/>
            <person name="Lu R."/>
            <person name="Zhang X."/>
            <person name="Li P."/>
            <person name="Qiu J."/>
            <person name="Olsen K.M."/>
            <person name="Qiu Y."/>
        </authorList>
    </citation>
    <scope>NUCLEOTIDE SEQUENCE</scope>
    <source>
        <strain evidence="1">NBL</strain>
    </source>
</reference>